<feature type="transmembrane region" description="Helical" evidence="1">
    <location>
        <begin position="38"/>
        <end position="54"/>
    </location>
</feature>
<dbReference type="STRING" id="1325335.GCA_001418025_00579"/>
<keyword evidence="1" id="KW-0812">Transmembrane</keyword>
<feature type="transmembrane region" description="Helical" evidence="1">
    <location>
        <begin position="7"/>
        <end position="32"/>
    </location>
</feature>
<evidence type="ECO:0000256" key="1">
    <source>
        <dbReference type="SAM" id="Phobius"/>
    </source>
</evidence>
<protein>
    <submittedName>
        <fullName evidence="2">Uncharacterized protein</fullName>
    </submittedName>
</protein>
<dbReference type="Proteomes" id="UP000182738">
    <property type="component" value="Unassembled WGS sequence"/>
</dbReference>
<reference evidence="3" key="1">
    <citation type="submission" date="2015-08" db="EMBL/GenBank/DDBJ databases">
        <authorList>
            <person name="Varghese N."/>
        </authorList>
    </citation>
    <scope>NUCLEOTIDE SEQUENCE [LARGE SCALE GENOMIC DNA]</scope>
    <source>
        <strain evidence="3">DSM 27374</strain>
    </source>
</reference>
<gene>
    <name evidence="2" type="ORF">Ga0061060_10392</name>
</gene>
<sequence>MTNKTRFLYFLFLGVPFFIYGFIVIIKSFFYYDTFEMIRGWLFLLIGLMALFFAKQQR</sequence>
<keyword evidence="1" id="KW-1133">Transmembrane helix</keyword>
<keyword evidence="1" id="KW-0472">Membrane</keyword>
<keyword evidence="3" id="KW-1185">Reference proteome</keyword>
<proteinExistence type="predicted"/>
<evidence type="ECO:0000313" key="2">
    <source>
        <dbReference type="EMBL" id="CUA79272.1"/>
    </source>
</evidence>
<dbReference type="AlphaFoldDB" id="A0A0K6GKU6"/>
<name>A0A0K6GKU6_9BACL</name>
<organism evidence="2 3">
    <name type="scientific">Anoxybacillus suryakundensis</name>
    <dbReference type="NCBI Taxonomy" id="1325335"/>
    <lineage>
        <taxon>Bacteria</taxon>
        <taxon>Bacillati</taxon>
        <taxon>Bacillota</taxon>
        <taxon>Bacilli</taxon>
        <taxon>Bacillales</taxon>
        <taxon>Anoxybacillaceae</taxon>
        <taxon>Anoxybacillus</taxon>
    </lineage>
</organism>
<evidence type="ECO:0000313" key="3">
    <source>
        <dbReference type="Proteomes" id="UP000182738"/>
    </source>
</evidence>
<accession>A0A0K6GKU6</accession>
<dbReference type="EMBL" id="CYGZ01000003">
    <property type="protein sequence ID" value="CUA79272.1"/>
    <property type="molecule type" value="Genomic_DNA"/>
</dbReference>